<name>A0AAJ6QVW2_9ACAR</name>
<dbReference type="InterPro" id="IPR012340">
    <property type="entry name" value="NA-bd_OB-fold"/>
</dbReference>
<accession>A0AAJ6QVW2</accession>
<dbReference type="GeneID" id="100901651"/>
<dbReference type="RefSeq" id="XP_003747463.1">
    <property type="nucleotide sequence ID" value="XM_003747415.1"/>
</dbReference>
<dbReference type="KEGG" id="goe:100901651"/>
<evidence type="ECO:0000313" key="2">
    <source>
        <dbReference type="RefSeq" id="XP_003747463.1"/>
    </source>
</evidence>
<organism evidence="1 2">
    <name type="scientific">Galendromus occidentalis</name>
    <name type="common">western predatory mite</name>
    <dbReference type="NCBI Taxonomy" id="34638"/>
    <lineage>
        <taxon>Eukaryota</taxon>
        <taxon>Metazoa</taxon>
        <taxon>Ecdysozoa</taxon>
        <taxon>Arthropoda</taxon>
        <taxon>Chelicerata</taxon>
        <taxon>Arachnida</taxon>
        <taxon>Acari</taxon>
        <taxon>Parasitiformes</taxon>
        <taxon>Mesostigmata</taxon>
        <taxon>Gamasina</taxon>
        <taxon>Phytoseioidea</taxon>
        <taxon>Phytoseiidae</taxon>
        <taxon>Typhlodrominae</taxon>
        <taxon>Galendromus</taxon>
    </lineage>
</organism>
<dbReference type="AlphaFoldDB" id="A0AAJ6QVW2"/>
<sequence>MSISSTLCAEITKPNLSFAIDAIIIGKRKAKSGTRGGTNIPFNFTIKDVVGDTANVVYWARPDKYLEANSILQLGSAFRFVSLKSSSAGRGKEIDPRTTCAFVLQMSTLSVEKLGDKKIEEKLMHIFSTIPQGLEVTPIPQLLSATATFRTNVMATVVSIGELRQVKVPSGELASALDLEVADHSLESIIVTLWGSELTAFVHEQIMAWDSVILLQDAKVKFYANRSNHVTIGTQTLVTPNASGKAATIIQRAVAKARAEGLKFRKMLEIPKTAPAYSPDLPPQWMLLKVISDFFNRALWPDHINPYKPMVSICEFIET</sequence>
<dbReference type="Gene3D" id="2.40.50.140">
    <property type="entry name" value="Nucleic acid-binding proteins"/>
    <property type="match status" value="1"/>
</dbReference>
<gene>
    <name evidence="2" type="primary">LOC100901651</name>
</gene>
<reference evidence="2" key="1">
    <citation type="submission" date="2025-08" db="UniProtKB">
        <authorList>
            <consortium name="RefSeq"/>
        </authorList>
    </citation>
    <scope>IDENTIFICATION</scope>
</reference>
<evidence type="ECO:0000313" key="1">
    <source>
        <dbReference type="Proteomes" id="UP000694867"/>
    </source>
</evidence>
<dbReference type="SUPFAM" id="SSF50249">
    <property type="entry name" value="Nucleic acid-binding proteins"/>
    <property type="match status" value="1"/>
</dbReference>
<protein>
    <submittedName>
        <fullName evidence="2">Uncharacterized protein LOC100901651</fullName>
    </submittedName>
</protein>
<dbReference type="Proteomes" id="UP000694867">
    <property type="component" value="Unplaced"/>
</dbReference>
<proteinExistence type="predicted"/>
<keyword evidence="1" id="KW-1185">Reference proteome</keyword>